<proteinExistence type="predicted"/>
<dbReference type="EMBL" id="CAJNNW010026575">
    <property type="protein sequence ID" value="CAE8686353.1"/>
    <property type="molecule type" value="Genomic_DNA"/>
</dbReference>
<dbReference type="CDD" id="cd06257">
    <property type="entry name" value="DnaJ"/>
    <property type="match status" value="1"/>
</dbReference>
<dbReference type="InterPro" id="IPR001623">
    <property type="entry name" value="DnaJ_domain"/>
</dbReference>
<dbReference type="PANTHER" id="PTHR43908:SF3">
    <property type="entry name" value="AT29763P-RELATED"/>
    <property type="match status" value="1"/>
</dbReference>
<gene>
    <name evidence="3" type="ORF">PGLA2088_LOCUS24934</name>
</gene>
<dbReference type="InterPro" id="IPR036869">
    <property type="entry name" value="J_dom_sf"/>
</dbReference>
<reference evidence="3" key="1">
    <citation type="submission" date="2021-02" db="EMBL/GenBank/DDBJ databases">
        <authorList>
            <person name="Dougan E. K."/>
            <person name="Rhodes N."/>
            <person name="Thang M."/>
            <person name="Chan C."/>
        </authorList>
    </citation>
    <scope>NUCLEOTIDE SEQUENCE</scope>
</reference>
<evidence type="ECO:0000313" key="4">
    <source>
        <dbReference type="Proteomes" id="UP000626109"/>
    </source>
</evidence>
<protein>
    <recommendedName>
        <fullName evidence="2">J domain-containing protein</fullName>
    </recommendedName>
</protein>
<evidence type="ECO:0000313" key="3">
    <source>
        <dbReference type="EMBL" id="CAE8686353.1"/>
    </source>
</evidence>
<accession>A0A813JY88</accession>
<sequence>MSAGISVPDHYAVLGVSRSASPGSIRRAYRQKALATHPDKGGHTESFRLVVQAFETLGSAADRAHYDSRLERKCASKNSVRRGSKERPQRSTSTSKGPPTEVPEPGCRQRVSPRQKTVRRGSKERPQRYTSMSKGPPPAEVPEPSCRQRVSPRQKKRRTDPENRLATALDGLRTAIAGVTNRAWRGEMLQQLSQNLRQELLSFVERKAATPKGECSNDTESSQGGNKQSDKMSQQPCAQGCELAKGSDADSDTSSYGTSDASHFVCGEEMCKDPSGESAEEEIYALPWHPFNDRPGEEEDEEEMCVDEVFDCESGQGEAPPCGSATVTGTADANVGDLGFTFETGKQKHPVARGKKRESTGFTCYTRCGKTYYRSQTFINGIDLRSYYRPDLDSAVSDHVVLMQLREEVLCVFQRRGLKFNQYGANWQEVANELSEVEKAVLIENGLNGETFLCTYHAAVSMSAFIAKALRTPTTRSIVTCLEHLRLMQEARAVGWPEVRKAVMELSLHEEPGLRKCSAIRCPVSAASVLDALYDSYAAQREAREARLLKFAAQFAAQREAREARLLELGAAREEKRQHHEESVVRVRTLRRFSRLARRAETALNAVQEQRRRLAQLEDTQKKKAAAAQARQEQQERKQRAELRRHWLHRRDLTMEEILRGPPSF</sequence>
<dbReference type="PANTHER" id="PTHR43908">
    <property type="entry name" value="AT29763P-RELATED"/>
    <property type="match status" value="1"/>
</dbReference>
<dbReference type="GO" id="GO:0030544">
    <property type="term" value="F:Hsp70 protein binding"/>
    <property type="evidence" value="ECO:0007669"/>
    <property type="project" value="TreeGrafter"/>
</dbReference>
<dbReference type="PROSITE" id="PS50076">
    <property type="entry name" value="DNAJ_2"/>
    <property type="match status" value="1"/>
</dbReference>
<dbReference type="InterPro" id="IPR051100">
    <property type="entry name" value="DnaJ_subfamily_B/C"/>
</dbReference>
<dbReference type="SUPFAM" id="SSF46565">
    <property type="entry name" value="Chaperone J-domain"/>
    <property type="match status" value="1"/>
</dbReference>
<dbReference type="AlphaFoldDB" id="A0A813JY88"/>
<feature type="compositionally biased region" description="Basic residues" evidence="1">
    <location>
        <begin position="111"/>
        <end position="120"/>
    </location>
</feature>
<feature type="compositionally biased region" description="Basic and acidic residues" evidence="1">
    <location>
        <begin position="633"/>
        <end position="643"/>
    </location>
</feature>
<dbReference type="Proteomes" id="UP000626109">
    <property type="component" value="Unassembled WGS sequence"/>
</dbReference>
<feature type="region of interest" description="Disordered" evidence="1">
    <location>
        <begin position="72"/>
        <end position="164"/>
    </location>
</feature>
<name>A0A813JY88_POLGL</name>
<feature type="region of interest" description="Disordered" evidence="1">
    <location>
        <begin position="208"/>
        <end position="260"/>
    </location>
</feature>
<dbReference type="Gene3D" id="1.10.287.110">
    <property type="entry name" value="DnaJ domain"/>
    <property type="match status" value="1"/>
</dbReference>
<dbReference type="GO" id="GO:0071218">
    <property type="term" value="P:cellular response to misfolded protein"/>
    <property type="evidence" value="ECO:0007669"/>
    <property type="project" value="TreeGrafter"/>
</dbReference>
<comment type="caution">
    <text evidence="3">The sequence shown here is derived from an EMBL/GenBank/DDBJ whole genome shotgun (WGS) entry which is preliminary data.</text>
</comment>
<feature type="domain" description="J" evidence="2">
    <location>
        <begin position="9"/>
        <end position="70"/>
    </location>
</feature>
<dbReference type="SMART" id="SM00271">
    <property type="entry name" value="DnaJ"/>
    <property type="match status" value="1"/>
</dbReference>
<evidence type="ECO:0000256" key="1">
    <source>
        <dbReference type="SAM" id="MobiDB-lite"/>
    </source>
</evidence>
<dbReference type="GO" id="GO:0005789">
    <property type="term" value="C:endoplasmic reticulum membrane"/>
    <property type="evidence" value="ECO:0007669"/>
    <property type="project" value="TreeGrafter"/>
</dbReference>
<organism evidence="3 4">
    <name type="scientific">Polarella glacialis</name>
    <name type="common">Dinoflagellate</name>
    <dbReference type="NCBI Taxonomy" id="89957"/>
    <lineage>
        <taxon>Eukaryota</taxon>
        <taxon>Sar</taxon>
        <taxon>Alveolata</taxon>
        <taxon>Dinophyceae</taxon>
        <taxon>Suessiales</taxon>
        <taxon>Suessiaceae</taxon>
        <taxon>Polarella</taxon>
    </lineage>
</organism>
<dbReference type="PRINTS" id="PR00625">
    <property type="entry name" value="JDOMAIN"/>
</dbReference>
<evidence type="ECO:0000259" key="2">
    <source>
        <dbReference type="PROSITE" id="PS50076"/>
    </source>
</evidence>
<feature type="region of interest" description="Disordered" evidence="1">
    <location>
        <begin position="617"/>
        <end position="643"/>
    </location>
</feature>
<dbReference type="Pfam" id="PF00226">
    <property type="entry name" value="DnaJ"/>
    <property type="match status" value="1"/>
</dbReference>
<feature type="compositionally biased region" description="Polar residues" evidence="1">
    <location>
        <begin position="216"/>
        <end position="237"/>
    </location>
</feature>